<name>A0A8E2U624_9GAMM</name>
<dbReference type="InterPro" id="IPR002645">
    <property type="entry name" value="STAS_dom"/>
</dbReference>
<dbReference type="RefSeq" id="WP_102827586.1">
    <property type="nucleotide sequence ID" value="NZ_CP065721.1"/>
</dbReference>
<gene>
    <name evidence="2" type="ORF">CXK95_03035</name>
</gene>
<dbReference type="PROSITE" id="PS50801">
    <property type="entry name" value="STAS"/>
    <property type="match status" value="1"/>
</dbReference>
<dbReference type="AlphaFoldDB" id="A0A8E2U624"/>
<dbReference type="Pfam" id="PF13466">
    <property type="entry name" value="STAS_2"/>
    <property type="match status" value="1"/>
</dbReference>
<protein>
    <submittedName>
        <fullName evidence="2">Anti-anti-sigma factor</fullName>
    </submittedName>
</protein>
<dbReference type="InterPro" id="IPR058548">
    <property type="entry name" value="MlaB-like_STAS"/>
</dbReference>
<reference evidence="2 3" key="1">
    <citation type="submission" date="2018-01" db="EMBL/GenBank/DDBJ databases">
        <title>Denitrification phenotypes of diverse strains of Pseudomonas stutzeri.</title>
        <authorList>
            <person name="Milligan D.A."/>
            <person name="Bergaust L."/>
            <person name="Bakken L.R."/>
            <person name="Frostegard A."/>
        </authorList>
    </citation>
    <scope>NUCLEOTIDE SEQUENCE [LARGE SCALE GENOMIC DNA]</scope>
    <source>
        <strain evidence="2 3">DSM 50238</strain>
    </source>
</reference>
<evidence type="ECO:0000313" key="3">
    <source>
        <dbReference type="Proteomes" id="UP000235881"/>
    </source>
</evidence>
<comment type="caution">
    <text evidence="2">The sequence shown here is derived from an EMBL/GenBank/DDBJ whole genome shotgun (WGS) entry which is preliminary data.</text>
</comment>
<dbReference type="SUPFAM" id="SSF52091">
    <property type="entry name" value="SpoIIaa-like"/>
    <property type="match status" value="1"/>
</dbReference>
<keyword evidence="3" id="KW-1185">Reference proteome</keyword>
<accession>A0A8E2U624</accession>
<sequence length="109" mass="11407">MNDGRIESLPGGTLCLLGVLDLRTGPVLREQGRGLICAEKGATLVLDCSKVEKSSSVGLSLLLAFMRDARAAQRPVRITGMPADMLEIARVSGLLDILPLDAASTGSDT</sequence>
<proteinExistence type="predicted"/>
<dbReference type="EMBL" id="POUK01000001">
    <property type="protein sequence ID" value="PNF78284.1"/>
    <property type="molecule type" value="Genomic_DNA"/>
</dbReference>
<evidence type="ECO:0000259" key="1">
    <source>
        <dbReference type="PROSITE" id="PS50801"/>
    </source>
</evidence>
<dbReference type="InterPro" id="IPR036513">
    <property type="entry name" value="STAS_dom_sf"/>
</dbReference>
<organism evidence="2 3">
    <name type="scientific">Stutzerimonas degradans</name>
    <dbReference type="NCBI Taxonomy" id="2968968"/>
    <lineage>
        <taxon>Bacteria</taxon>
        <taxon>Pseudomonadati</taxon>
        <taxon>Pseudomonadota</taxon>
        <taxon>Gammaproteobacteria</taxon>
        <taxon>Pseudomonadales</taxon>
        <taxon>Pseudomonadaceae</taxon>
        <taxon>Stutzerimonas</taxon>
    </lineage>
</organism>
<evidence type="ECO:0000313" key="2">
    <source>
        <dbReference type="EMBL" id="PNF78284.1"/>
    </source>
</evidence>
<dbReference type="Gene3D" id="3.30.750.24">
    <property type="entry name" value="STAS domain"/>
    <property type="match status" value="1"/>
</dbReference>
<dbReference type="Proteomes" id="UP000235881">
    <property type="component" value="Unassembled WGS sequence"/>
</dbReference>
<feature type="domain" description="STAS" evidence="1">
    <location>
        <begin position="18"/>
        <end position="109"/>
    </location>
</feature>